<dbReference type="EMBL" id="LBPY01000001">
    <property type="protein sequence ID" value="KKP66967.1"/>
    <property type="molecule type" value="Genomic_DNA"/>
</dbReference>
<dbReference type="Proteomes" id="UP000034952">
    <property type="component" value="Unassembled WGS sequence"/>
</dbReference>
<keyword evidence="4 7" id="KW-0645">Protease</keyword>
<dbReference type="InterPro" id="IPR019758">
    <property type="entry name" value="Pept_S26A_signal_pept_1_CS"/>
</dbReference>
<keyword evidence="5 7" id="KW-0378">Hydrolase</keyword>
<dbReference type="PRINTS" id="PR00727">
    <property type="entry name" value="LEADERPTASE"/>
</dbReference>
<feature type="active site" evidence="6">
    <location>
        <position position="96"/>
    </location>
</feature>
<dbReference type="PROSITE" id="PS00761">
    <property type="entry name" value="SPASE_I_3"/>
    <property type="match status" value="1"/>
</dbReference>
<evidence type="ECO:0000259" key="8">
    <source>
        <dbReference type="Pfam" id="PF10502"/>
    </source>
</evidence>
<dbReference type="EC" id="3.4.21.89" evidence="3 7"/>
<feature type="domain" description="Peptidase S26" evidence="8">
    <location>
        <begin position="24"/>
        <end position="179"/>
    </location>
</feature>
<dbReference type="AlphaFoldDB" id="A0A0G0EI10"/>
<organism evidence="9 10">
    <name type="scientific">Candidatus Nomurabacteria bacterium GW2011_GWE1_35_16</name>
    <dbReference type="NCBI Taxonomy" id="1618761"/>
    <lineage>
        <taxon>Bacteria</taxon>
        <taxon>Candidatus Nomuraibacteriota</taxon>
    </lineage>
</organism>
<dbReference type="GO" id="GO:0006465">
    <property type="term" value="P:signal peptide processing"/>
    <property type="evidence" value="ECO:0007669"/>
    <property type="project" value="InterPro"/>
</dbReference>
<dbReference type="PANTHER" id="PTHR43390:SF1">
    <property type="entry name" value="CHLOROPLAST PROCESSING PEPTIDASE"/>
    <property type="match status" value="1"/>
</dbReference>
<dbReference type="InterPro" id="IPR000223">
    <property type="entry name" value="Pept_S26A_signal_pept_1"/>
</dbReference>
<evidence type="ECO:0000313" key="9">
    <source>
        <dbReference type="EMBL" id="KKP66967.1"/>
    </source>
</evidence>
<keyword evidence="7" id="KW-0812">Transmembrane</keyword>
<evidence type="ECO:0000256" key="1">
    <source>
        <dbReference type="ARBA" id="ARBA00000677"/>
    </source>
</evidence>
<dbReference type="InterPro" id="IPR036286">
    <property type="entry name" value="LexA/Signal_pep-like_sf"/>
</dbReference>
<comment type="subcellular location">
    <subcellularLocation>
        <location evidence="7">Membrane</location>
        <topology evidence="7">Single-pass type II membrane protein</topology>
    </subcellularLocation>
</comment>
<protein>
    <recommendedName>
        <fullName evidence="3 7">Signal peptidase I</fullName>
        <ecNumber evidence="3 7">3.4.21.89</ecNumber>
    </recommendedName>
</protein>
<dbReference type="GO" id="GO:0016020">
    <property type="term" value="C:membrane"/>
    <property type="evidence" value="ECO:0007669"/>
    <property type="project" value="UniProtKB-SubCell"/>
</dbReference>
<evidence type="ECO:0000256" key="5">
    <source>
        <dbReference type="ARBA" id="ARBA00022801"/>
    </source>
</evidence>
<evidence type="ECO:0000256" key="2">
    <source>
        <dbReference type="ARBA" id="ARBA00009370"/>
    </source>
</evidence>
<dbReference type="PROSITE" id="PS00501">
    <property type="entry name" value="SPASE_I_1"/>
    <property type="match status" value="1"/>
</dbReference>
<evidence type="ECO:0000256" key="7">
    <source>
        <dbReference type="RuleBase" id="RU362042"/>
    </source>
</evidence>
<proteinExistence type="inferred from homology"/>
<evidence type="ECO:0000313" key="10">
    <source>
        <dbReference type="Proteomes" id="UP000034952"/>
    </source>
</evidence>
<comment type="caution">
    <text evidence="9">The sequence shown here is derived from an EMBL/GenBank/DDBJ whole genome shotgun (WGS) entry which is preliminary data.</text>
</comment>
<gene>
    <name evidence="9" type="ORF">UR64_C0001G0046</name>
</gene>
<dbReference type="Gene3D" id="2.10.109.10">
    <property type="entry name" value="Umud Fragment, subunit A"/>
    <property type="match status" value="1"/>
</dbReference>
<dbReference type="GO" id="GO:0004252">
    <property type="term" value="F:serine-type endopeptidase activity"/>
    <property type="evidence" value="ECO:0007669"/>
    <property type="project" value="InterPro"/>
</dbReference>
<feature type="active site" evidence="6">
    <location>
        <position position="53"/>
    </location>
</feature>
<keyword evidence="7" id="KW-0472">Membrane</keyword>
<dbReference type="CDD" id="cd06530">
    <property type="entry name" value="S26_SPase_I"/>
    <property type="match status" value="1"/>
</dbReference>
<dbReference type="GO" id="GO:0009003">
    <property type="term" value="F:signal peptidase activity"/>
    <property type="evidence" value="ECO:0007669"/>
    <property type="project" value="UniProtKB-EC"/>
</dbReference>
<reference evidence="9 10" key="1">
    <citation type="journal article" date="2015" name="Nature">
        <title>rRNA introns, odd ribosomes, and small enigmatic genomes across a large radiation of phyla.</title>
        <authorList>
            <person name="Brown C.T."/>
            <person name="Hug L.A."/>
            <person name="Thomas B.C."/>
            <person name="Sharon I."/>
            <person name="Castelle C.J."/>
            <person name="Singh A."/>
            <person name="Wilkins M.J."/>
            <person name="Williams K.H."/>
            <person name="Banfield J.F."/>
        </authorList>
    </citation>
    <scope>NUCLEOTIDE SEQUENCE [LARGE SCALE GENOMIC DNA]</scope>
</reference>
<dbReference type="NCBIfam" id="TIGR02227">
    <property type="entry name" value="sigpep_I_bact"/>
    <property type="match status" value="1"/>
</dbReference>
<feature type="transmembrane region" description="Helical" evidence="7">
    <location>
        <begin position="25"/>
        <end position="43"/>
    </location>
</feature>
<dbReference type="InterPro" id="IPR019533">
    <property type="entry name" value="Peptidase_S26"/>
</dbReference>
<dbReference type="InterPro" id="IPR019756">
    <property type="entry name" value="Pept_S26A_signal_pept_1_Ser-AS"/>
</dbReference>
<name>A0A0G0EI10_9BACT</name>
<evidence type="ECO:0000256" key="4">
    <source>
        <dbReference type="ARBA" id="ARBA00022670"/>
    </source>
</evidence>
<evidence type="ECO:0000256" key="6">
    <source>
        <dbReference type="PIRSR" id="PIRSR600223-1"/>
    </source>
</evidence>
<keyword evidence="7" id="KW-1133">Transmembrane helix</keyword>
<dbReference type="Pfam" id="PF10502">
    <property type="entry name" value="Peptidase_S26"/>
    <property type="match status" value="1"/>
</dbReference>
<comment type="catalytic activity">
    <reaction evidence="1 7">
        <text>Cleavage of hydrophobic, N-terminal signal or leader sequences from secreted and periplasmic proteins.</text>
        <dbReference type="EC" id="3.4.21.89"/>
    </reaction>
</comment>
<comment type="similarity">
    <text evidence="2 7">Belongs to the peptidase S26 family.</text>
</comment>
<sequence>MENNINEKVLGNSKFKKFLAEGWDLIKFAIIALAIVIPIRMWVAQPFVVSGESMYPTFDNGQYLIIDEISYIVGNAHRGDVVIFRYPNDTKRFFIKRIIGLPNEKIIINDGSVTIINKENPNGFKMVEPYINEKFFTGKEYETRDNEYFVLGDNRNKSSDSRFWGVLPENLMVGRAYLRLLPLKEMSFLPGNYKQ</sequence>
<dbReference type="SUPFAM" id="SSF51306">
    <property type="entry name" value="LexA/Signal peptidase"/>
    <property type="match status" value="1"/>
</dbReference>
<dbReference type="PANTHER" id="PTHR43390">
    <property type="entry name" value="SIGNAL PEPTIDASE I"/>
    <property type="match status" value="1"/>
</dbReference>
<dbReference type="PATRIC" id="fig|1618761.3.peg.47"/>
<evidence type="ECO:0000256" key="3">
    <source>
        <dbReference type="ARBA" id="ARBA00013208"/>
    </source>
</evidence>
<accession>A0A0G0EI10</accession>